<dbReference type="SMART" id="SM00485">
    <property type="entry name" value="XPGN"/>
    <property type="match status" value="1"/>
</dbReference>
<feature type="non-terminal residue" evidence="13">
    <location>
        <position position="508"/>
    </location>
</feature>
<evidence type="ECO:0000256" key="1">
    <source>
        <dbReference type="ARBA" id="ARBA00001946"/>
    </source>
</evidence>
<keyword evidence="4" id="KW-0479">Metal-binding</keyword>
<dbReference type="InterPro" id="IPR006085">
    <property type="entry name" value="XPG_DNA_repair_N"/>
</dbReference>
<organism evidence="13 14">
    <name type="scientific">Pichia californica</name>
    <dbReference type="NCBI Taxonomy" id="460514"/>
    <lineage>
        <taxon>Eukaryota</taxon>
        <taxon>Fungi</taxon>
        <taxon>Dikarya</taxon>
        <taxon>Ascomycota</taxon>
        <taxon>Saccharomycotina</taxon>
        <taxon>Pichiomycetes</taxon>
        <taxon>Pichiales</taxon>
        <taxon>Pichiaceae</taxon>
        <taxon>Pichia</taxon>
    </lineage>
</organism>
<evidence type="ECO:0000256" key="9">
    <source>
        <dbReference type="ARBA" id="ARBA00023242"/>
    </source>
</evidence>
<evidence type="ECO:0000256" key="6">
    <source>
        <dbReference type="ARBA" id="ARBA00022801"/>
    </source>
</evidence>
<keyword evidence="8" id="KW-0234">DNA repair</keyword>
<keyword evidence="9" id="KW-0539">Nucleus</keyword>
<dbReference type="Pfam" id="PF00867">
    <property type="entry name" value="XPG_I"/>
    <property type="match status" value="1"/>
</dbReference>
<dbReference type="GO" id="GO:0005634">
    <property type="term" value="C:nucleus"/>
    <property type="evidence" value="ECO:0007669"/>
    <property type="project" value="UniProtKB-SubCell"/>
</dbReference>
<dbReference type="InterPro" id="IPR036279">
    <property type="entry name" value="5-3_exonuclease_C_sf"/>
</dbReference>
<comment type="caution">
    <text evidence="13">The sequence shown here is derived from an EMBL/GenBank/DDBJ whole genome shotgun (WGS) entry which is preliminary data.</text>
</comment>
<evidence type="ECO:0000256" key="3">
    <source>
        <dbReference type="ARBA" id="ARBA00022722"/>
    </source>
</evidence>
<dbReference type="SUPFAM" id="SSF88723">
    <property type="entry name" value="PIN domain-like"/>
    <property type="match status" value="1"/>
</dbReference>
<dbReference type="InterPro" id="IPR008918">
    <property type="entry name" value="HhH2"/>
</dbReference>
<sequence>MGVQGLLPVLKSIQEPTTLDRFRGKTLAIDTYAWLHKASFTCAEDLVLEKPTKAYINYFRKKLDMLKHFNITPYFVFDGDYLPSKSGTEKERELRRNEFKKLATEAKRNGNIKLSYSYYQKACDISPEMAKSLINELKIKLIKYVVAPYEADSQMVLLEKLGLVDGIISEDSDLLIFGCKTLITKLDDKAQCIEIKRENFKNIKNSYINGFNDDQLLLMAVISGCDYTKGIPGIGMQKSIQLIKSYKTFERIIMSIKVEGKNIPNQFEEEYKRAKIAFRHQIVFNPIENLAQHLNPLTEEIISNYSKEYIHSCTGFILDQEIHKKISTGELDPFSKNVLISWESKVNPTEVKRSNSQPTISTAFNTSRSLKRATTNLPITRDLEQPPILKKKKIVTRISQFSDIMNSKKRVNNNSNNNSNSNSNSNSNGNNISNKLLSPTAKRQKILEFNKNIPGTISSFFSHKKEINEKIIKDDNFPATSSDIEDITEEDINDINLKLKINKNLSDG</sequence>
<comment type="subcellular location">
    <subcellularLocation>
        <location evidence="2">Nucleus</location>
    </subcellularLocation>
</comment>
<dbReference type="Pfam" id="PF00752">
    <property type="entry name" value="XPG_N"/>
    <property type="match status" value="1"/>
</dbReference>
<dbReference type="CDD" id="cd09857">
    <property type="entry name" value="PIN_EXO1"/>
    <property type="match status" value="1"/>
</dbReference>
<dbReference type="GO" id="GO:0017108">
    <property type="term" value="F:5'-flap endonuclease activity"/>
    <property type="evidence" value="ECO:0007669"/>
    <property type="project" value="TreeGrafter"/>
</dbReference>
<dbReference type="SMART" id="SM00279">
    <property type="entry name" value="HhH2"/>
    <property type="match status" value="1"/>
</dbReference>
<dbReference type="PANTHER" id="PTHR11081:SF65">
    <property type="entry name" value="DNA DAMAGE-INDUCIBLE PROTEIN DIN7-RELATED"/>
    <property type="match status" value="1"/>
</dbReference>
<dbReference type="SUPFAM" id="SSF47807">
    <property type="entry name" value="5' to 3' exonuclease, C-terminal subdomain"/>
    <property type="match status" value="1"/>
</dbReference>
<evidence type="ECO:0000256" key="2">
    <source>
        <dbReference type="ARBA" id="ARBA00004123"/>
    </source>
</evidence>
<evidence type="ECO:0000256" key="5">
    <source>
        <dbReference type="ARBA" id="ARBA00022763"/>
    </source>
</evidence>
<evidence type="ECO:0000259" key="11">
    <source>
        <dbReference type="SMART" id="SM00484"/>
    </source>
</evidence>
<reference evidence="13" key="1">
    <citation type="submission" date="2020-11" db="EMBL/GenBank/DDBJ databases">
        <title>Kefir isolates.</title>
        <authorList>
            <person name="Marcisauskas S."/>
            <person name="Kim Y."/>
            <person name="Blasche S."/>
        </authorList>
    </citation>
    <scope>NUCLEOTIDE SEQUENCE</scope>
    <source>
        <strain evidence="13">Olga-1</strain>
    </source>
</reference>
<gene>
    <name evidence="13" type="primary">EXO1</name>
    <name evidence="13" type="ORF">C6P40_003639</name>
</gene>
<protein>
    <submittedName>
        <fullName evidence="13">Rad2 nuclease</fullName>
    </submittedName>
</protein>
<keyword evidence="7" id="KW-0460">Magnesium</keyword>
<dbReference type="EMBL" id="PUHW01000419">
    <property type="protein sequence ID" value="KAG0686642.1"/>
    <property type="molecule type" value="Genomic_DNA"/>
</dbReference>
<dbReference type="PRINTS" id="PR00853">
    <property type="entry name" value="XPGRADSUPER"/>
</dbReference>
<evidence type="ECO:0000256" key="7">
    <source>
        <dbReference type="ARBA" id="ARBA00022842"/>
    </source>
</evidence>
<dbReference type="GO" id="GO:0008409">
    <property type="term" value="F:5'-3' exonuclease activity"/>
    <property type="evidence" value="ECO:0007669"/>
    <property type="project" value="UniProtKB-ARBA"/>
</dbReference>
<comment type="cofactor">
    <cofactor evidence="1">
        <name>Mg(2+)</name>
        <dbReference type="ChEBI" id="CHEBI:18420"/>
    </cofactor>
</comment>
<evidence type="ECO:0000313" key="13">
    <source>
        <dbReference type="EMBL" id="KAG0686642.1"/>
    </source>
</evidence>
<keyword evidence="14" id="KW-1185">Reference proteome</keyword>
<dbReference type="GO" id="GO:0003677">
    <property type="term" value="F:DNA binding"/>
    <property type="evidence" value="ECO:0007669"/>
    <property type="project" value="InterPro"/>
</dbReference>
<dbReference type="GO" id="GO:0046872">
    <property type="term" value="F:metal ion binding"/>
    <property type="evidence" value="ECO:0007669"/>
    <property type="project" value="UniProtKB-KW"/>
</dbReference>
<feature type="compositionally biased region" description="Low complexity" evidence="10">
    <location>
        <begin position="412"/>
        <end position="434"/>
    </location>
</feature>
<evidence type="ECO:0000256" key="4">
    <source>
        <dbReference type="ARBA" id="ARBA00022723"/>
    </source>
</evidence>
<dbReference type="InterPro" id="IPR006086">
    <property type="entry name" value="XPG-I_dom"/>
</dbReference>
<dbReference type="PANTHER" id="PTHR11081">
    <property type="entry name" value="FLAP ENDONUCLEASE FAMILY MEMBER"/>
    <property type="match status" value="1"/>
</dbReference>
<dbReference type="Gene3D" id="1.10.150.20">
    <property type="entry name" value="5' to 3' exonuclease, C-terminal subdomain"/>
    <property type="match status" value="1"/>
</dbReference>
<keyword evidence="3" id="KW-0540">Nuclease</keyword>
<dbReference type="FunFam" id="1.10.150.20:FF:000011">
    <property type="entry name" value="exonuclease 1"/>
    <property type="match status" value="1"/>
</dbReference>
<evidence type="ECO:0000256" key="8">
    <source>
        <dbReference type="ARBA" id="ARBA00023204"/>
    </source>
</evidence>
<accession>A0A9P7BC94</accession>
<dbReference type="GO" id="GO:0006281">
    <property type="term" value="P:DNA repair"/>
    <property type="evidence" value="ECO:0007669"/>
    <property type="project" value="UniProtKB-KW"/>
</dbReference>
<evidence type="ECO:0000256" key="10">
    <source>
        <dbReference type="SAM" id="MobiDB-lite"/>
    </source>
</evidence>
<keyword evidence="6" id="KW-0378">Hydrolase</keyword>
<dbReference type="Proteomes" id="UP000697127">
    <property type="component" value="Unassembled WGS sequence"/>
</dbReference>
<dbReference type="InterPro" id="IPR019974">
    <property type="entry name" value="XPG_CS"/>
</dbReference>
<evidence type="ECO:0000259" key="12">
    <source>
        <dbReference type="SMART" id="SM00485"/>
    </source>
</evidence>
<dbReference type="Gene3D" id="3.40.50.1010">
    <property type="entry name" value="5'-nuclease"/>
    <property type="match status" value="1"/>
</dbReference>
<dbReference type="PROSITE" id="PS00841">
    <property type="entry name" value="XPG_1"/>
    <property type="match status" value="1"/>
</dbReference>
<dbReference type="InterPro" id="IPR006084">
    <property type="entry name" value="XPG/Rad2"/>
</dbReference>
<dbReference type="AlphaFoldDB" id="A0A9P7BC94"/>
<dbReference type="InterPro" id="IPR044752">
    <property type="entry name" value="PIN-like_EXO1"/>
</dbReference>
<feature type="domain" description="XPG N-terminal" evidence="12">
    <location>
        <begin position="1"/>
        <end position="99"/>
    </location>
</feature>
<feature type="region of interest" description="Disordered" evidence="10">
    <location>
        <begin position="405"/>
        <end position="435"/>
    </location>
</feature>
<evidence type="ECO:0000313" key="14">
    <source>
        <dbReference type="Proteomes" id="UP000697127"/>
    </source>
</evidence>
<name>A0A9P7BC94_9ASCO</name>
<dbReference type="InterPro" id="IPR029060">
    <property type="entry name" value="PIN-like_dom_sf"/>
</dbReference>
<dbReference type="FunFam" id="3.40.50.1010:FF:000002">
    <property type="entry name" value="Exonuclease 1, putative"/>
    <property type="match status" value="1"/>
</dbReference>
<keyword evidence="5" id="KW-0227">DNA damage</keyword>
<feature type="domain" description="XPG-I" evidence="11">
    <location>
        <begin position="138"/>
        <end position="205"/>
    </location>
</feature>
<proteinExistence type="predicted"/>
<dbReference type="SMART" id="SM00484">
    <property type="entry name" value="XPGI"/>
    <property type="match status" value="1"/>
</dbReference>